<keyword evidence="11" id="KW-0804">Transcription</keyword>
<organism evidence="19 20">
    <name type="scientific">Ursus americanus</name>
    <name type="common">American black bear</name>
    <name type="synonym">Euarctos americanus</name>
    <dbReference type="NCBI Taxonomy" id="9643"/>
    <lineage>
        <taxon>Eukaryota</taxon>
        <taxon>Metazoa</taxon>
        <taxon>Chordata</taxon>
        <taxon>Craniata</taxon>
        <taxon>Vertebrata</taxon>
        <taxon>Euteleostomi</taxon>
        <taxon>Mammalia</taxon>
        <taxon>Eutheria</taxon>
        <taxon>Laurasiatheria</taxon>
        <taxon>Carnivora</taxon>
        <taxon>Caniformia</taxon>
        <taxon>Ursidae</taxon>
        <taxon>Ursus</taxon>
    </lineage>
</organism>
<feature type="domain" description="PAS" evidence="17">
    <location>
        <begin position="118"/>
        <end position="181"/>
    </location>
</feature>
<evidence type="ECO:0000256" key="3">
    <source>
        <dbReference type="ARBA" id="ARBA00013184"/>
    </source>
</evidence>
<feature type="region of interest" description="Disordered" evidence="16">
    <location>
        <begin position="1"/>
        <end position="34"/>
    </location>
</feature>
<feature type="compositionally biased region" description="Basic and acidic residues" evidence="16">
    <location>
        <begin position="741"/>
        <end position="763"/>
    </location>
</feature>
<dbReference type="Pfam" id="PF00989">
    <property type="entry name" value="PAS"/>
    <property type="match status" value="1"/>
</dbReference>
<feature type="compositionally biased region" description="Polar residues" evidence="16">
    <location>
        <begin position="450"/>
        <end position="464"/>
    </location>
</feature>
<evidence type="ECO:0000256" key="2">
    <source>
        <dbReference type="ARBA" id="ARBA00009933"/>
    </source>
</evidence>
<dbReference type="InterPro" id="IPR037077">
    <property type="entry name" value="Nuc_rcpt_coact_Ncoa_int_sf"/>
</dbReference>
<comment type="catalytic activity">
    <reaction evidence="14">
        <text>L-lysyl-[protein] + acetyl-CoA = N(6)-acetyl-L-lysyl-[protein] + CoA + H(+)</text>
        <dbReference type="Rhea" id="RHEA:45948"/>
        <dbReference type="Rhea" id="RHEA-COMP:9752"/>
        <dbReference type="Rhea" id="RHEA-COMP:10731"/>
        <dbReference type="ChEBI" id="CHEBI:15378"/>
        <dbReference type="ChEBI" id="CHEBI:29969"/>
        <dbReference type="ChEBI" id="CHEBI:57287"/>
        <dbReference type="ChEBI" id="CHEBI:57288"/>
        <dbReference type="ChEBI" id="CHEBI:61930"/>
        <dbReference type="EC" id="2.3.1.48"/>
    </reaction>
</comment>
<dbReference type="PANTHER" id="PTHR10684:SF3">
    <property type="entry name" value="NUCLEAR RECEPTOR COACTIVATOR 3"/>
    <property type="match status" value="1"/>
</dbReference>
<dbReference type="InterPro" id="IPR036638">
    <property type="entry name" value="HLH_DNA-bd_sf"/>
</dbReference>
<dbReference type="SUPFAM" id="SSF55785">
    <property type="entry name" value="PYP-like sensor domain (PAS domain)"/>
    <property type="match status" value="2"/>
</dbReference>
<dbReference type="SMART" id="SM00091">
    <property type="entry name" value="PAS"/>
    <property type="match status" value="1"/>
</dbReference>
<dbReference type="InterPro" id="IPR009110">
    <property type="entry name" value="Nuc_rcpt_coact"/>
</dbReference>
<sequence length="1161" mass="125467">MSGLGENSLDPLAPDSRKRKLPCDTPGQGLTCSGEKWRREQESKYIEELAELISANLSDIDNFNVKPDKCAILKETVRQIRQIKEQGKAISNDDDVQKADVSSTGQGVIDKDSLGPLLLQALDGFLFVVNRDGNIVFVSENVTQYLQYKQEDLVNTTVYNILHEEDRKDFLKNLPKSTVNGVAWTNETQRQKSHTFNCRMLMKTPHDILEDLNTGPEMRQRYETMQCFALSQPRAMMEEGEDLQSCMICVARRITTGERAFPSNPESFITRHDLSGKVVNIDTNSLRSSMRPGFEDIIRRCIQRFFSLNDGQSWSQKRHYQEAYIHGHAETPVYRFSLADGTIVTAQTKSKLFRNPVTNDRHGFVSTHFLQREQNGYRPNTNPVGPGIRPPAAGCNSSVGGMNMSPNQGLQMLSNRTYGLADPSTTGQMSGARYGASNPIASMNPGPGMQSPSSYQSSNYGLNISSPPHGSPGLGSNQQNIMISPRNRGSPKMASHQFSPVAGVHSPMGSSGNTGSHSFSSSSLSALQAISEGVGTSLLSTLSSPGPKLDNSPNMNMSQPNKVNSQDSKSPLGLYCDQNPVESSMCQSNSRDHLGDKENKESSIEGSENQRGPLESKGHKKLLQLLTCSSDDRGHSSLTNSPLDSSCKDSSISVTSPSGVSSSTSGGVSSTSNMHGSLLQEKHRILHKLLQNGNSPAEVAKITAEATGKDTSSTAACAEGNVKQEQLSPKKKENNALLRYLLDRDDPSDTLSKELQPKVEGVDSKMSQCSSSTIPSSSQEKDSKIKTETNEEGSGDLDNLDAILGDLTSSDFYNNSISTNGSNLGTKQQMFQGTNSLGLRSPQSVQAIRPPYNRAVSLDSPVSVGSSPPVKNVSAFPMLPKQPMLGGNPRMMDSQENYGSTMGGPNRNVTVNQAPSSGDWGLPNSKAGRMEPMSANSMGRPGADYNASLPRPAVGGSMPTLPLRANSVPGVRPVLQQQQQQQMLQLRPGEIPMGMGVSPYGQPAPSNQPGSWPDGMLSMEQGPHGPPNRPLLRNSLDDLLGPPSNLEGQSDERALLDQLHTLLSNTDATGLEEIDRALGIPELVNQGQALESKQDAFQGQEAAVMLDQKATLYGQTYPAQGPPMQGGFNLQGQSPSFNSMMTQMNQQGGFPLQGMHPRASV</sequence>
<dbReference type="Gene3D" id="3.30.450.20">
    <property type="entry name" value="PAS domain"/>
    <property type="match status" value="2"/>
</dbReference>
<proteinExistence type="inferred from homology"/>
<dbReference type="Pfam" id="PF23172">
    <property type="entry name" value="bHLH_NCOA"/>
    <property type="match status" value="1"/>
</dbReference>
<feature type="compositionally biased region" description="Polar residues" evidence="16">
    <location>
        <begin position="580"/>
        <end position="589"/>
    </location>
</feature>
<keyword evidence="7" id="KW-0677">Repeat</keyword>
<dbReference type="Pfam" id="PF08815">
    <property type="entry name" value="Nuc_rec_co-act"/>
    <property type="match status" value="1"/>
</dbReference>
<dbReference type="Ensembl" id="ENSUAMT00000027837.1">
    <property type="protein sequence ID" value="ENSUAMP00000024936.1"/>
    <property type="gene ID" value="ENSUAMG00000019277.1"/>
</dbReference>
<comment type="subcellular location">
    <subcellularLocation>
        <location evidence="1">Cytoplasm</location>
    </subcellularLocation>
</comment>
<dbReference type="Pfam" id="PF08832">
    <property type="entry name" value="SRC-1"/>
    <property type="match status" value="1"/>
</dbReference>
<dbReference type="GeneTree" id="ENSGT00950000183021"/>
<evidence type="ECO:0000256" key="15">
    <source>
        <dbReference type="ARBA" id="ARBA00067176"/>
    </source>
</evidence>
<dbReference type="InterPro" id="IPR056193">
    <property type="entry name" value="bHLH_NCOA1-3"/>
</dbReference>
<feature type="compositionally biased region" description="Low complexity" evidence="16">
    <location>
        <begin position="650"/>
        <end position="672"/>
    </location>
</feature>
<dbReference type="InterPro" id="IPR014920">
    <property type="entry name" value="Nuc_rcpt_coact_Ncoa-typ"/>
</dbReference>
<dbReference type="PANTHER" id="PTHR10684">
    <property type="entry name" value="NUCLEAR RECEPTOR COACTIVATOR"/>
    <property type="match status" value="1"/>
</dbReference>
<evidence type="ECO:0000256" key="11">
    <source>
        <dbReference type="ARBA" id="ARBA00023163"/>
    </source>
</evidence>
<keyword evidence="9" id="KW-0805">Transcription regulation</keyword>
<dbReference type="EC" id="2.3.1.48" evidence="3"/>
<dbReference type="SUPFAM" id="SSF47459">
    <property type="entry name" value="HLH, helix-loop-helix DNA-binding domain"/>
    <property type="match status" value="1"/>
</dbReference>
<evidence type="ECO:0000259" key="17">
    <source>
        <dbReference type="PROSITE" id="PS50112"/>
    </source>
</evidence>
<dbReference type="PROSITE" id="PS50112">
    <property type="entry name" value="PAS"/>
    <property type="match status" value="1"/>
</dbReference>
<dbReference type="Gene3D" id="6.10.140.410">
    <property type="match status" value="1"/>
</dbReference>
<keyword evidence="6" id="KW-0808">Transferase</keyword>
<evidence type="ECO:0000256" key="6">
    <source>
        <dbReference type="ARBA" id="ARBA00022679"/>
    </source>
</evidence>
<accession>A0A452RZE4</accession>
<reference evidence="20" key="1">
    <citation type="submission" date="2016-06" db="EMBL/GenBank/DDBJ databases">
        <title>De novo assembly and RNA-Seq shows season-dependent expression and editing in black bear kidneys.</title>
        <authorList>
            <person name="Korstanje R."/>
            <person name="Srivastava A."/>
            <person name="Sarsani V.K."/>
            <person name="Sheehan S.M."/>
            <person name="Seger R.L."/>
            <person name="Barter M.E."/>
            <person name="Lindqvist C."/>
            <person name="Brody L.C."/>
            <person name="Mullikin J.C."/>
        </authorList>
    </citation>
    <scope>NUCLEOTIDE SEQUENCE [LARGE SCALE GENOMIC DNA]</scope>
</reference>
<reference evidence="19" key="3">
    <citation type="submission" date="2025-09" db="UniProtKB">
        <authorList>
            <consortium name="Ensembl"/>
        </authorList>
    </citation>
    <scope>IDENTIFICATION</scope>
</reference>
<dbReference type="SUPFAM" id="SSF69125">
    <property type="entry name" value="Nuclear receptor coactivator interlocking domain"/>
    <property type="match status" value="1"/>
</dbReference>
<dbReference type="CDD" id="cd00130">
    <property type="entry name" value="PAS"/>
    <property type="match status" value="1"/>
</dbReference>
<feature type="compositionally biased region" description="Polar residues" evidence="16">
    <location>
        <begin position="551"/>
        <end position="569"/>
    </location>
</feature>
<dbReference type="GO" id="GO:0032870">
    <property type="term" value="P:cellular response to hormone stimulus"/>
    <property type="evidence" value="ECO:0007669"/>
    <property type="project" value="TreeGrafter"/>
</dbReference>
<evidence type="ECO:0000259" key="18">
    <source>
        <dbReference type="PROSITE" id="PS50888"/>
    </source>
</evidence>
<evidence type="ECO:0000256" key="1">
    <source>
        <dbReference type="ARBA" id="ARBA00004496"/>
    </source>
</evidence>
<feature type="region of interest" description="Disordered" evidence="16">
    <location>
        <begin position="438"/>
        <end position="520"/>
    </location>
</feature>
<keyword evidence="20" id="KW-1185">Reference proteome</keyword>
<evidence type="ECO:0000313" key="20">
    <source>
        <dbReference type="Proteomes" id="UP000291022"/>
    </source>
</evidence>
<evidence type="ECO:0000256" key="13">
    <source>
        <dbReference type="ARBA" id="ARBA00023315"/>
    </source>
</evidence>
<dbReference type="Pfam" id="PF16665">
    <property type="entry name" value="NCOA_u2"/>
    <property type="match status" value="1"/>
</dbReference>
<dbReference type="GO" id="GO:0046983">
    <property type="term" value="F:protein dimerization activity"/>
    <property type="evidence" value="ECO:0007669"/>
    <property type="project" value="InterPro"/>
</dbReference>
<keyword evidence="8" id="KW-0007">Acetylation</keyword>
<evidence type="ECO:0000256" key="7">
    <source>
        <dbReference type="ARBA" id="ARBA00022737"/>
    </source>
</evidence>
<dbReference type="InterPro" id="IPR035965">
    <property type="entry name" value="PAS-like_dom_sf"/>
</dbReference>
<dbReference type="Gene3D" id="4.10.280.10">
    <property type="entry name" value="Helix-loop-helix DNA-binding domain"/>
    <property type="match status" value="1"/>
</dbReference>
<dbReference type="FunFam" id="4.10.280.10:FF:000008">
    <property type="entry name" value="Nuclear receptor coactivator"/>
    <property type="match status" value="1"/>
</dbReference>
<evidence type="ECO:0000256" key="16">
    <source>
        <dbReference type="SAM" id="MobiDB-lite"/>
    </source>
</evidence>
<dbReference type="GO" id="GO:0016922">
    <property type="term" value="F:nuclear receptor binding"/>
    <property type="evidence" value="ECO:0007669"/>
    <property type="project" value="InterPro"/>
</dbReference>
<keyword evidence="4" id="KW-0963">Cytoplasm</keyword>
<feature type="region of interest" description="Disordered" evidence="16">
    <location>
        <begin position="631"/>
        <end position="675"/>
    </location>
</feature>
<feature type="domain" description="BHLH" evidence="18">
    <location>
        <begin position="26"/>
        <end position="83"/>
    </location>
</feature>
<dbReference type="Proteomes" id="UP000291022">
    <property type="component" value="Unassembled WGS sequence"/>
</dbReference>
<keyword evidence="10" id="KW-0010">Activator</keyword>
<dbReference type="SMART" id="SM00353">
    <property type="entry name" value="HLH"/>
    <property type="match status" value="1"/>
</dbReference>
<evidence type="ECO:0000256" key="9">
    <source>
        <dbReference type="ARBA" id="ARBA00023015"/>
    </source>
</evidence>
<feature type="region of interest" description="Disordered" evidence="16">
    <location>
        <begin position="538"/>
        <end position="618"/>
    </location>
</feature>
<dbReference type="PROSITE" id="PS50888">
    <property type="entry name" value="BHLH"/>
    <property type="match status" value="1"/>
</dbReference>
<dbReference type="Pfam" id="PF16279">
    <property type="entry name" value="DUF4927"/>
    <property type="match status" value="1"/>
</dbReference>
<keyword evidence="12" id="KW-0539">Nucleus</keyword>
<feature type="compositionally biased region" description="Basic and acidic residues" evidence="16">
    <location>
        <begin position="779"/>
        <end position="789"/>
    </location>
</feature>
<dbReference type="GO" id="GO:0005737">
    <property type="term" value="C:cytoplasm"/>
    <property type="evidence" value="ECO:0007669"/>
    <property type="project" value="UniProtKB-SubCell"/>
</dbReference>
<evidence type="ECO:0000256" key="14">
    <source>
        <dbReference type="ARBA" id="ARBA00048017"/>
    </source>
</evidence>
<evidence type="ECO:0000256" key="12">
    <source>
        <dbReference type="ARBA" id="ARBA00023242"/>
    </source>
</evidence>
<dbReference type="GO" id="GO:0045944">
    <property type="term" value="P:positive regulation of transcription by RNA polymerase II"/>
    <property type="evidence" value="ECO:0007669"/>
    <property type="project" value="TreeGrafter"/>
</dbReference>
<comment type="similarity">
    <text evidence="2">Belongs to the SRC/p160 nuclear receptor coactivator family.</text>
</comment>
<evidence type="ECO:0000256" key="4">
    <source>
        <dbReference type="ARBA" id="ARBA00022490"/>
    </source>
</evidence>
<dbReference type="FunFam" id="3.30.450.20:FF:000027">
    <property type="entry name" value="Nuclear receptor coactivator 3"/>
    <property type="match status" value="1"/>
</dbReference>
<dbReference type="InterPro" id="IPR013767">
    <property type="entry name" value="PAS_fold"/>
</dbReference>
<dbReference type="FunFam" id="3.30.450.20:FF:000008">
    <property type="entry name" value="Nuclear receptor coactivator"/>
    <property type="match status" value="1"/>
</dbReference>
<dbReference type="GO" id="GO:0003713">
    <property type="term" value="F:transcription coactivator activity"/>
    <property type="evidence" value="ECO:0007669"/>
    <property type="project" value="InterPro"/>
</dbReference>
<feature type="region of interest" description="Disordered" evidence="16">
    <location>
        <begin position="741"/>
        <end position="798"/>
    </location>
</feature>
<protein>
    <recommendedName>
        <fullName evidence="15">Nuclear receptor coactivator 3</fullName>
        <ecNumber evidence="3">2.3.1.48</ecNumber>
    </recommendedName>
</protein>
<feature type="region of interest" description="Disordered" evidence="16">
    <location>
        <begin position="999"/>
        <end position="1049"/>
    </location>
</feature>
<evidence type="ECO:0000256" key="8">
    <source>
        <dbReference type="ARBA" id="ARBA00022990"/>
    </source>
</evidence>
<evidence type="ECO:0000313" key="19">
    <source>
        <dbReference type="Ensembl" id="ENSUAMP00000024936.1"/>
    </source>
</evidence>
<gene>
    <name evidence="19" type="primary">NCOA3</name>
</gene>
<keyword evidence="5" id="KW-0597">Phosphoprotein</keyword>
<evidence type="ECO:0000256" key="5">
    <source>
        <dbReference type="ARBA" id="ARBA00022553"/>
    </source>
</evidence>
<name>A0A452RZE4_URSAM</name>
<feature type="compositionally biased region" description="Low complexity" evidence="16">
    <location>
        <begin position="509"/>
        <end position="520"/>
    </location>
</feature>
<dbReference type="InterPro" id="IPR032565">
    <property type="entry name" value="NCOA2/3_DUF4927"/>
</dbReference>
<dbReference type="InterPro" id="IPR017426">
    <property type="entry name" value="Nuclear_rcpt_coactivator"/>
</dbReference>
<dbReference type="InterPro" id="IPR014935">
    <property type="entry name" value="SRC/p160_LXXLL"/>
</dbReference>
<feature type="compositionally biased region" description="Low complexity" evidence="16">
    <location>
        <begin position="767"/>
        <end position="778"/>
    </location>
</feature>
<dbReference type="GO" id="GO:0005634">
    <property type="term" value="C:nucleus"/>
    <property type="evidence" value="ECO:0007669"/>
    <property type="project" value="InterPro"/>
</dbReference>
<dbReference type="GO" id="GO:0061733">
    <property type="term" value="F:protein-lysine-acetyltransferase activity"/>
    <property type="evidence" value="ECO:0007669"/>
    <property type="project" value="UniProtKB-EC"/>
</dbReference>
<keyword evidence="13" id="KW-0012">Acyltransferase</keyword>
<feature type="compositionally biased region" description="Basic and acidic residues" evidence="16">
    <location>
        <begin position="590"/>
        <end position="603"/>
    </location>
</feature>
<dbReference type="InterPro" id="IPR000014">
    <property type="entry name" value="PAS"/>
</dbReference>
<dbReference type="Pfam" id="PF14598">
    <property type="entry name" value="PAS_11"/>
    <property type="match status" value="1"/>
</dbReference>
<reference evidence="19" key="2">
    <citation type="submission" date="2025-08" db="UniProtKB">
        <authorList>
            <consortium name="Ensembl"/>
        </authorList>
    </citation>
    <scope>IDENTIFICATION</scope>
</reference>
<evidence type="ECO:0000256" key="10">
    <source>
        <dbReference type="ARBA" id="ARBA00023159"/>
    </source>
</evidence>
<dbReference type="AlphaFoldDB" id="A0A452RZE4"/>
<dbReference type="InterPro" id="IPR011598">
    <property type="entry name" value="bHLH_dom"/>
</dbReference>